<dbReference type="Pfam" id="PF20151">
    <property type="entry name" value="DUF6533"/>
    <property type="match status" value="1"/>
</dbReference>
<keyword evidence="4" id="KW-1185">Reference proteome</keyword>
<evidence type="ECO:0000259" key="2">
    <source>
        <dbReference type="Pfam" id="PF20151"/>
    </source>
</evidence>
<feature type="transmembrane region" description="Helical" evidence="1">
    <location>
        <begin position="171"/>
        <end position="193"/>
    </location>
</feature>
<accession>A0A286UH91</accession>
<dbReference type="InParanoid" id="A0A286UH91"/>
<keyword evidence="1" id="KW-0812">Transmembrane</keyword>
<evidence type="ECO:0000313" key="3">
    <source>
        <dbReference type="EMBL" id="PAV18996.1"/>
    </source>
</evidence>
<protein>
    <recommendedName>
        <fullName evidence="2">DUF6533 domain-containing protein</fullName>
    </recommendedName>
</protein>
<keyword evidence="1" id="KW-1133">Transmembrane helix</keyword>
<evidence type="ECO:0000256" key="1">
    <source>
        <dbReference type="SAM" id="Phobius"/>
    </source>
</evidence>
<reference evidence="3 4" key="1">
    <citation type="journal article" date="2017" name="Mol. Ecol.">
        <title>Comparative and population genomic landscape of Phellinus noxius: A hypervariable fungus causing root rot in trees.</title>
        <authorList>
            <person name="Chung C.L."/>
            <person name="Lee T.J."/>
            <person name="Akiba M."/>
            <person name="Lee H.H."/>
            <person name="Kuo T.H."/>
            <person name="Liu D."/>
            <person name="Ke H.M."/>
            <person name="Yokoi T."/>
            <person name="Roa M.B."/>
            <person name="Lu M.J."/>
            <person name="Chang Y.Y."/>
            <person name="Ann P.J."/>
            <person name="Tsai J.N."/>
            <person name="Chen C.Y."/>
            <person name="Tzean S.S."/>
            <person name="Ota Y."/>
            <person name="Hattori T."/>
            <person name="Sahashi N."/>
            <person name="Liou R.F."/>
            <person name="Kikuchi T."/>
            <person name="Tsai I.J."/>
        </authorList>
    </citation>
    <scope>NUCLEOTIDE SEQUENCE [LARGE SCALE GENOMIC DNA]</scope>
    <source>
        <strain evidence="3 4">FFPRI411160</strain>
    </source>
</reference>
<feature type="transmembrane region" description="Helical" evidence="1">
    <location>
        <begin position="17"/>
        <end position="34"/>
    </location>
</feature>
<feature type="transmembrane region" description="Helical" evidence="1">
    <location>
        <begin position="122"/>
        <end position="145"/>
    </location>
</feature>
<comment type="caution">
    <text evidence="3">The sequence shown here is derived from an EMBL/GenBank/DDBJ whole genome shotgun (WGS) entry which is preliminary data.</text>
</comment>
<dbReference type="Proteomes" id="UP000217199">
    <property type="component" value="Unassembled WGS sequence"/>
</dbReference>
<sequence>MSDNLIQAMSDANATRYLNGIGLVILIYDHFLTVDDEIKYVWQTKASFAKRLFLCNRYAVPVVLITVACFMNNFNEIPLINTSTCVKFFTFSSLFSVLSIGIANILVLLMVVNLWERDRRVICLLALGFLVSFFATFSMMVVSVIRLMPGISYLPIVHMCVSTIPVKEIKAVWAAPMLFEVLVLISVCLNACARPRSKDTELARALSRDGIGFFSSLTILRLFNLILTSVARPSLLPVASFFVWAMTTLVLNRAIFNIYKSSTDQLDETSNWTNIPLYIHPSSPTPRNSSVVFDISSKNSPCSEEFELRKLYLNY</sequence>
<keyword evidence="1" id="KW-0472">Membrane</keyword>
<proteinExistence type="predicted"/>
<dbReference type="OrthoDB" id="3251775at2759"/>
<feature type="transmembrane region" description="Helical" evidence="1">
    <location>
        <begin position="55"/>
        <end position="74"/>
    </location>
</feature>
<organism evidence="3 4">
    <name type="scientific">Pyrrhoderma noxium</name>
    <dbReference type="NCBI Taxonomy" id="2282107"/>
    <lineage>
        <taxon>Eukaryota</taxon>
        <taxon>Fungi</taxon>
        <taxon>Dikarya</taxon>
        <taxon>Basidiomycota</taxon>
        <taxon>Agaricomycotina</taxon>
        <taxon>Agaricomycetes</taxon>
        <taxon>Hymenochaetales</taxon>
        <taxon>Hymenochaetaceae</taxon>
        <taxon>Pyrrhoderma</taxon>
    </lineage>
</organism>
<name>A0A286UH91_9AGAM</name>
<dbReference type="AlphaFoldDB" id="A0A286UH91"/>
<gene>
    <name evidence="3" type="ORF">PNOK_0584000</name>
</gene>
<evidence type="ECO:0000313" key="4">
    <source>
        <dbReference type="Proteomes" id="UP000217199"/>
    </source>
</evidence>
<dbReference type="InterPro" id="IPR045340">
    <property type="entry name" value="DUF6533"/>
</dbReference>
<feature type="transmembrane region" description="Helical" evidence="1">
    <location>
        <begin position="94"/>
        <end position="115"/>
    </location>
</feature>
<feature type="transmembrane region" description="Helical" evidence="1">
    <location>
        <begin position="235"/>
        <end position="256"/>
    </location>
</feature>
<dbReference type="EMBL" id="NBII01000005">
    <property type="protein sequence ID" value="PAV18996.1"/>
    <property type="molecule type" value="Genomic_DNA"/>
</dbReference>
<feature type="domain" description="DUF6533" evidence="2">
    <location>
        <begin position="17"/>
        <end position="61"/>
    </location>
</feature>